<keyword evidence="1" id="KW-0175">Coiled coil</keyword>
<dbReference type="EMBL" id="PGYQ01000007">
    <property type="protein sequence ID" value="PKL72315.1"/>
    <property type="molecule type" value="Genomic_DNA"/>
</dbReference>
<gene>
    <name evidence="2" type="ORF">CVV26_01995</name>
</gene>
<reference evidence="2 3" key="1">
    <citation type="journal article" date="2017" name="ISME J.">
        <title>Potential for microbial H2 and metal transformations associated with novel bacteria and archaea in deep terrestrial subsurface sediments.</title>
        <authorList>
            <person name="Hernsdorf A.W."/>
            <person name="Amano Y."/>
            <person name="Miyakawa K."/>
            <person name="Ise K."/>
            <person name="Suzuki Y."/>
            <person name="Anantharaman K."/>
            <person name="Probst A."/>
            <person name="Burstein D."/>
            <person name="Thomas B.C."/>
            <person name="Banfield J.F."/>
        </authorList>
    </citation>
    <scope>NUCLEOTIDE SEQUENCE [LARGE SCALE GENOMIC DNA]</scope>
    <source>
        <strain evidence="2">HGW-Kuenenbacteria-1</strain>
    </source>
</reference>
<accession>A0A2N1UNC6</accession>
<evidence type="ECO:0000313" key="3">
    <source>
        <dbReference type="Proteomes" id="UP000233414"/>
    </source>
</evidence>
<feature type="non-terminal residue" evidence="2">
    <location>
        <position position="87"/>
    </location>
</feature>
<comment type="caution">
    <text evidence="2">The sequence shown here is derived from an EMBL/GenBank/DDBJ whole genome shotgun (WGS) entry which is preliminary data.</text>
</comment>
<name>A0A2N1UNC6_9BACT</name>
<evidence type="ECO:0000313" key="2">
    <source>
        <dbReference type="EMBL" id="PKL72315.1"/>
    </source>
</evidence>
<feature type="coiled-coil region" evidence="1">
    <location>
        <begin position="3"/>
        <end position="30"/>
    </location>
</feature>
<organism evidence="2 3">
    <name type="scientific">Candidatus Kuenenbacteria bacterium HGW-Kuenenbacteria-1</name>
    <dbReference type="NCBI Taxonomy" id="2013812"/>
    <lineage>
        <taxon>Bacteria</taxon>
        <taxon>Candidatus Kueneniibacteriota</taxon>
    </lineage>
</organism>
<proteinExistence type="predicted"/>
<dbReference type="AlphaFoldDB" id="A0A2N1UNC6"/>
<dbReference type="Proteomes" id="UP000233414">
    <property type="component" value="Unassembled WGS sequence"/>
</dbReference>
<protein>
    <submittedName>
        <fullName evidence="2">Uncharacterized protein</fullName>
    </submittedName>
</protein>
<evidence type="ECO:0000256" key="1">
    <source>
        <dbReference type="SAM" id="Coils"/>
    </source>
</evidence>
<sequence length="87" mass="10217">MNLERWEETKEKIENKFDIVAKSEENLENKGKKEIIEFKSPLGNIKLEFVIQPKVLDRKTQYSNRIGGQTKVEYIYSDSETSSYLKA</sequence>